<accession>A0A7R9KSB6</accession>
<evidence type="ECO:0000256" key="7">
    <source>
        <dbReference type="ARBA" id="ARBA00023298"/>
    </source>
</evidence>
<dbReference type="SUPFAM" id="SSF48403">
    <property type="entry name" value="Ankyrin repeat"/>
    <property type="match status" value="1"/>
</dbReference>
<evidence type="ECO:0000313" key="10">
    <source>
        <dbReference type="Proteomes" id="UP000759131"/>
    </source>
</evidence>
<dbReference type="OrthoDB" id="448455at2759"/>
<evidence type="ECO:0000256" key="2">
    <source>
        <dbReference type="ARBA" id="ARBA00022483"/>
    </source>
</evidence>
<dbReference type="PROSITE" id="PS50297">
    <property type="entry name" value="ANK_REP_REGION"/>
    <property type="match status" value="1"/>
</dbReference>
<evidence type="ECO:0000256" key="5">
    <source>
        <dbReference type="ARBA" id="ARBA00023028"/>
    </source>
</evidence>
<dbReference type="InterPro" id="IPR036770">
    <property type="entry name" value="Ankyrin_rpt-contain_sf"/>
</dbReference>
<evidence type="ECO:0000256" key="4">
    <source>
        <dbReference type="ARBA" id="ARBA00022737"/>
    </source>
</evidence>
<dbReference type="EMBL" id="OC859158">
    <property type="protein sequence ID" value="CAD7627271.1"/>
    <property type="molecule type" value="Genomic_DNA"/>
</dbReference>
<reference evidence="9" key="1">
    <citation type="submission" date="2020-11" db="EMBL/GenBank/DDBJ databases">
        <authorList>
            <person name="Tran Van P."/>
        </authorList>
    </citation>
    <scope>NUCLEOTIDE SEQUENCE</scope>
</reference>
<keyword evidence="3" id="KW-1052">Target cell membrane</keyword>
<organism evidence="9">
    <name type="scientific">Medioppia subpectinata</name>
    <dbReference type="NCBI Taxonomy" id="1979941"/>
    <lineage>
        <taxon>Eukaryota</taxon>
        <taxon>Metazoa</taxon>
        <taxon>Ecdysozoa</taxon>
        <taxon>Arthropoda</taxon>
        <taxon>Chelicerata</taxon>
        <taxon>Arachnida</taxon>
        <taxon>Acari</taxon>
        <taxon>Acariformes</taxon>
        <taxon>Sarcoptiformes</taxon>
        <taxon>Oribatida</taxon>
        <taxon>Brachypylina</taxon>
        <taxon>Oppioidea</taxon>
        <taxon>Oppiidae</taxon>
        <taxon>Medioppia</taxon>
    </lineage>
</organism>
<keyword evidence="7" id="KW-1053">Target membrane</keyword>
<proteinExistence type="predicted"/>
<keyword evidence="5" id="KW-0638">Presynaptic neurotoxin</keyword>
<keyword evidence="7" id="KW-0472">Membrane</keyword>
<keyword evidence="5" id="KW-0528">Neurotoxin</keyword>
<dbReference type="Gene3D" id="1.10.150.50">
    <property type="entry name" value="Transcription Factor, Ets-1"/>
    <property type="match status" value="1"/>
</dbReference>
<dbReference type="PANTHER" id="PTHR24123">
    <property type="entry name" value="ANKYRIN REPEAT-CONTAINING"/>
    <property type="match status" value="1"/>
</dbReference>
<evidence type="ECO:0008006" key="11">
    <source>
        <dbReference type="Google" id="ProtNLM"/>
    </source>
</evidence>
<keyword evidence="4" id="KW-0677">Repeat</keyword>
<dbReference type="PROSITE" id="PS50088">
    <property type="entry name" value="ANK_REPEAT"/>
    <property type="match status" value="3"/>
</dbReference>
<dbReference type="Pfam" id="PF12796">
    <property type="entry name" value="Ank_2"/>
    <property type="match status" value="2"/>
</dbReference>
<dbReference type="Gene3D" id="1.25.40.20">
    <property type="entry name" value="Ankyrin repeat-containing domain"/>
    <property type="match status" value="1"/>
</dbReference>
<dbReference type="InterPro" id="IPR013761">
    <property type="entry name" value="SAM/pointed_sf"/>
</dbReference>
<dbReference type="SMART" id="SM00248">
    <property type="entry name" value="ANK"/>
    <property type="match status" value="5"/>
</dbReference>
<keyword evidence="10" id="KW-1185">Reference proteome</keyword>
<keyword evidence="6 8" id="KW-0040">ANK repeat</keyword>
<dbReference type="Proteomes" id="UP000759131">
    <property type="component" value="Unassembled WGS sequence"/>
</dbReference>
<feature type="repeat" description="ANK" evidence="8">
    <location>
        <begin position="234"/>
        <end position="267"/>
    </location>
</feature>
<dbReference type="EMBL" id="CAJPIZ010004583">
    <property type="protein sequence ID" value="CAG2107701.1"/>
    <property type="molecule type" value="Genomic_DNA"/>
</dbReference>
<dbReference type="SUPFAM" id="SSF47769">
    <property type="entry name" value="SAM/Pointed domain"/>
    <property type="match status" value="1"/>
</dbReference>
<feature type="repeat" description="ANK" evidence="8">
    <location>
        <begin position="201"/>
        <end position="233"/>
    </location>
</feature>
<comment type="subcellular location">
    <subcellularLocation>
        <location evidence="1">Target cell membrane</location>
    </subcellularLocation>
</comment>
<feature type="repeat" description="ANK" evidence="8">
    <location>
        <begin position="129"/>
        <end position="161"/>
    </location>
</feature>
<evidence type="ECO:0000256" key="8">
    <source>
        <dbReference type="PROSITE-ProRule" id="PRU00023"/>
    </source>
</evidence>
<dbReference type="InterPro" id="IPR051165">
    <property type="entry name" value="Multifunctional_ANK_Repeat"/>
</dbReference>
<dbReference type="GO" id="GO:0044231">
    <property type="term" value="C:host cell presynaptic membrane"/>
    <property type="evidence" value="ECO:0007669"/>
    <property type="project" value="UniProtKB-KW"/>
</dbReference>
<gene>
    <name evidence="9" type="ORF">OSB1V03_LOCUS7701</name>
</gene>
<keyword evidence="2" id="KW-0268">Exocytosis</keyword>
<dbReference type="PANTHER" id="PTHR24123:SF142">
    <property type="entry name" value="ANKYRIN"/>
    <property type="match status" value="1"/>
</dbReference>
<sequence length="550" mass="62127">MRDSIDSIDAISLTFTTHLTTQSLSPQLIRACVDSQVMAYLAAGAEFDSDEEFDDFLDDSYVRREEEVSYKKTETPKPKPKRNVVLESISCGAIFLNDIRMAIINDNFELLKELMESESNVFVDTILTAGWTALMYASNSGHKLMVHYLLERGADPNFHKDNWTPLMAVCGASNGIPEEDLIECAKYLLKFGANVNALDNYGNSALIYAAKTGKCGLIQQLIDNKIDINRPNNDGWNALHWAVREGHGKVVARLLTSDDIDITLKTKSLQTAEQIAETQSHYEINTILKNIHKIVNESSDCLDSETSSDNRKLREEDVKVLEEYVKPIVEIKCREKSKSKPKAMNRDLEDFLMNSDLMDLLPQFIEKNIGYQDLVTNAEEVLDKIGVTDHAVRRRICANIVLLHNQDWKKESLKEMNLQTSITCPELLCIVSNVTNHLHRIDQTVTYLKNTVKQKPDILNLNTERSTKRNVTNELLQALSNCRMLHQEIQSLQSVVNSIHDNSEPQTPDVLSIPFTLEDEINSKCKETANYSKRLLFSLIAVGALTVCAN</sequence>
<protein>
    <recommendedName>
        <fullName evidence="11">Ankyrin repeat, SAM and basic leucine zipper domain-containing protein 1</fullName>
    </recommendedName>
</protein>
<dbReference type="InterPro" id="IPR002110">
    <property type="entry name" value="Ankyrin_rpt"/>
</dbReference>
<evidence type="ECO:0000313" key="9">
    <source>
        <dbReference type="EMBL" id="CAD7627271.1"/>
    </source>
</evidence>
<dbReference type="AlphaFoldDB" id="A0A7R9KSB6"/>
<dbReference type="GO" id="GO:0006887">
    <property type="term" value="P:exocytosis"/>
    <property type="evidence" value="ECO:0007669"/>
    <property type="project" value="UniProtKB-KW"/>
</dbReference>
<evidence type="ECO:0000256" key="3">
    <source>
        <dbReference type="ARBA" id="ARBA00022537"/>
    </source>
</evidence>
<evidence type="ECO:0000256" key="1">
    <source>
        <dbReference type="ARBA" id="ARBA00004175"/>
    </source>
</evidence>
<keyword evidence="5" id="KW-0800">Toxin</keyword>
<name>A0A7R9KSB6_9ACAR</name>
<evidence type="ECO:0000256" key="6">
    <source>
        <dbReference type="ARBA" id="ARBA00023043"/>
    </source>
</evidence>
<dbReference type="GO" id="GO:0044218">
    <property type="term" value="C:other organism cell membrane"/>
    <property type="evidence" value="ECO:0007669"/>
    <property type="project" value="UniProtKB-KW"/>
</dbReference>